<evidence type="ECO:0000256" key="2">
    <source>
        <dbReference type="SAM" id="Phobius"/>
    </source>
</evidence>
<keyword evidence="2" id="KW-0812">Transmembrane</keyword>
<keyword evidence="2" id="KW-1133">Transmembrane helix</keyword>
<name>A0A066TYN5_9PSEU</name>
<evidence type="ECO:0000313" key="3">
    <source>
        <dbReference type="EMBL" id="KDN19965.1"/>
    </source>
</evidence>
<protein>
    <submittedName>
        <fullName evidence="3">Uncharacterized protein</fullName>
    </submittedName>
</protein>
<dbReference type="RefSeq" id="WP_051736091.1">
    <property type="nucleotide sequence ID" value="NZ_JMQI01000047.1"/>
</dbReference>
<evidence type="ECO:0000256" key="1">
    <source>
        <dbReference type="SAM" id="MobiDB-lite"/>
    </source>
</evidence>
<gene>
    <name evidence="3" type="ORF">DV20_22960</name>
</gene>
<keyword evidence="4" id="KW-1185">Reference proteome</keyword>
<dbReference type="AlphaFoldDB" id="A0A066TYN5"/>
<keyword evidence="2" id="KW-0472">Membrane</keyword>
<feature type="region of interest" description="Disordered" evidence="1">
    <location>
        <begin position="81"/>
        <end position="104"/>
    </location>
</feature>
<organism evidence="3 4">
    <name type="scientific">Amycolatopsis rifamycinica</name>
    <dbReference type="NCBI Taxonomy" id="287986"/>
    <lineage>
        <taxon>Bacteria</taxon>
        <taxon>Bacillati</taxon>
        <taxon>Actinomycetota</taxon>
        <taxon>Actinomycetes</taxon>
        <taxon>Pseudonocardiales</taxon>
        <taxon>Pseudonocardiaceae</taxon>
        <taxon>Amycolatopsis</taxon>
    </lineage>
</organism>
<comment type="caution">
    <text evidence="3">The sequence shown here is derived from an EMBL/GenBank/DDBJ whole genome shotgun (WGS) entry which is preliminary data.</text>
</comment>
<dbReference type="EMBL" id="JMQI01000047">
    <property type="protein sequence ID" value="KDN19965.1"/>
    <property type="molecule type" value="Genomic_DNA"/>
</dbReference>
<reference evidence="3 4" key="1">
    <citation type="submission" date="2014-05" db="EMBL/GenBank/DDBJ databases">
        <title>Draft genome sequence of Amycolatopsis rifamycinica DSM 46095.</title>
        <authorList>
            <person name="Lal R."/>
            <person name="Saxena A."/>
            <person name="Kumari R."/>
            <person name="Mukherjee U."/>
            <person name="Singh P."/>
            <person name="Sangwan N."/>
            <person name="Mahato N.K."/>
        </authorList>
    </citation>
    <scope>NUCLEOTIDE SEQUENCE [LARGE SCALE GENOMIC DNA]</scope>
    <source>
        <strain evidence="3 4">DSM 46095</strain>
    </source>
</reference>
<feature type="transmembrane region" description="Helical" evidence="2">
    <location>
        <begin position="55"/>
        <end position="75"/>
    </location>
</feature>
<accession>A0A066TYN5</accession>
<dbReference type="Proteomes" id="UP000027345">
    <property type="component" value="Unassembled WGS sequence"/>
</dbReference>
<proteinExistence type="predicted"/>
<evidence type="ECO:0000313" key="4">
    <source>
        <dbReference type="Proteomes" id="UP000027345"/>
    </source>
</evidence>
<feature type="transmembrane region" description="Helical" evidence="2">
    <location>
        <begin position="26"/>
        <end position="48"/>
    </location>
</feature>
<sequence>MGIAIGLAGVLLVAAAAVLRRKARHRWVAVAASFAVMAGWALAAQFLLKPLVPGPVLAVIILGGLTLGILLAAFLGGRRGATPPPGASTSASSPRRPGRAPGPG</sequence>